<dbReference type="Proteomes" id="UP000245790">
    <property type="component" value="Unassembled WGS sequence"/>
</dbReference>
<dbReference type="Pfam" id="PF09926">
    <property type="entry name" value="DUF2158"/>
    <property type="match status" value="1"/>
</dbReference>
<dbReference type="OrthoDB" id="1264301at2"/>
<keyword evidence="2" id="KW-1185">Reference proteome</keyword>
<evidence type="ECO:0000313" key="2">
    <source>
        <dbReference type="Proteomes" id="UP000245790"/>
    </source>
</evidence>
<protein>
    <submittedName>
        <fullName evidence="1">Uncharacterized protein DUF2158</fullName>
    </submittedName>
</protein>
<sequence>MRRGDIVQLNSGGTKMTVFSFVKDLPVEQKEPFVGEGFREEDVVCKWFVGTTLKKDIFRSSMLKQVV</sequence>
<dbReference type="RefSeq" id="WP_109761398.1">
    <property type="nucleotide sequence ID" value="NZ_QGGU01000001.1"/>
</dbReference>
<proteinExistence type="predicted"/>
<gene>
    <name evidence="1" type="ORF">C8D97_101122</name>
</gene>
<organism evidence="1 2">
    <name type="scientific">Pleionea mediterranea</name>
    <dbReference type="NCBI Taxonomy" id="523701"/>
    <lineage>
        <taxon>Bacteria</taxon>
        <taxon>Pseudomonadati</taxon>
        <taxon>Pseudomonadota</taxon>
        <taxon>Gammaproteobacteria</taxon>
        <taxon>Oceanospirillales</taxon>
        <taxon>Pleioneaceae</taxon>
        <taxon>Pleionea</taxon>
    </lineage>
</organism>
<comment type="caution">
    <text evidence="1">The sequence shown here is derived from an EMBL/GenBank/DDBJ whole genome shotgun (WGS) entry which is preliminary data.</text>
</comment>
<dbReference type="EMBL" id="QGGU01000001">
    <property type="protein sequence ID" value="PWK54274.1"/>
    <property type="molecule type" value="Genomic_DNA"/>
</dbReference>
<evidence type="ECO:0000313" key="1">
    <source>
        <dbReference type="EMBL" id="PWK54274.1"/>
    </source>
</evidence>
<accession>A0A316FZZ7</accession>
<reference evidence="1 2" key="1">
    <citation type="submission" date="2018-05" db="EMBL/GenBank/DDBJ databases">
        <title>Genomic Encyclopedia of Type Strains, Phase IV (KMG-IV): sequencing the most valuable type-strain genomes for metagenomic binning, comparative biology and taxonomic classification.</title>
        <authorList>
            <person name="Goeker M."/>
        </authorList>
    </citation>
    <scope>NUCLEOTIDE SEQUENCE [LARGE SCALE GENOMIC DNA]</scope>
    <source>
        <strain evidence="1 2">DSM 25350</strain>
    </source>
</reference>
<name>A0A316FZZ7_9GAMM</name>
<dbReference type="InterPro" id="IPR019226">
    <property type="entry name" value="DUF2158"/>
</dbReference>
<dbReference type="AlphaFoldDB" id="A0A316FZZ7"/>